<dbReference type="InterPro" id="IPR001478">
    <property type="entry name" value="PDZ"/>
</dbReference>
<evidence type="ECO:0000256" key="14">
    <source>
        <dbReference type="PIRSR" id="PIRSR611782-1"/>
    </source>
</evidence>
<dbReference type="PANTHER" id="PTHR22939:SF130">
    <property type="entry name" value="PERIPLASMIC SERINE ENDOPROTEASE DEGP-LIKE-RELATED"/>
    <property type="match status" value="1"/>
</dbReference>
<dbReference type="EC" id="3.4.21.107" evidence="4"/>
<feature type="binding site" evidence="15">
    <location>
        <position position="174"/>
    </location>
    <ligand>
        <name>substrate</name>
    </ligand>
</feature>
<reference evidence="19" key="1">
    <citation type="submission" date="2017-02" db="EMBL/GenBank/DDBJ databases">
        <authorList>
            <person name="Varghese N."/>
            <person name="Submissions S."/>
        </authorList>
    </citation>
    <scope>NUCLEOTIDE SEQUENCE [LARGE SCALE GENOMIC DNA]</scope>
    <source>
        <strain evidence="19">SM117</strain>
    </source>
</reference>
<comment type="catalytic activity">
    <reaction evidence="1">
        <text>Acts on substrates that are at least partially unfolded. The cleavage site P1 residue is normally between a pair of hydrophobic residues, such as Val-|-Val.</text>
        <dbReference type="EC" id="3.4.21.107"/>
    </reaction>
</comment>
<keyword evidence="12" id="KW-0346">Stress response</keyword>
<dbReference type="STRING" id="428990.SAMN06295987_102557"/>
<dbReference type="Gene3D" id="2.30.42.10">
    <property type="match status" value="2"/>
</dbReference>
<dbReference type="SUPFAM" id="SSF50494">
    <property type="entry name" value="Trypsin-like serine proteases"/>
    <property type="match status" value="1"/>
</dbReference>
<keyword evidence="19" id="KW-1185">Reference proteome</keyword>
<evidence type="ECO:0000256" key="3">
    <source>
        <dbReference type="ARBA" id="ARBA00010541"/>
    </source>
</evidence>
<evidence type="ECO:0000256" key="8">
    <source>
        <dbReference type="ARBA" id="ARBA00022737"/>
    </source>
</evidence>
<feature type="domain" description="PDZ" evidence="17">
    <location>
        <begin position="293"/>
        <end position="366"/>
    </location>
</feature>
<evidence type="ECO:0000259" key="17">
    <source>
        <dbReference type="PROSITE" id="PS50106"/>
    </source>
</evidence>
<sequence length="528" mass="55197">MVSNTVEMEESKDVKPVRYAYGLTTALLLGGATLSLATGYPAGAQVAQNEAGQMAHVVPRAGAPASFADLTEQLAPAVVNISTRQRIQVQQSNNPFAGTPFEGLFGGGGGGASPQTREAQSLGSGFIISADGYIVTNNHVITAEGRGEVESITVTTPSGEEYPAKLIGKDAASDLAVLKVERSKPFPFVKFGDSSHARVGDWIIAIGNPFGLGGTVTSGIISAVYRNTGGGGAYDRYLQTDAAINRGNSGGPMFDMNGQVIGINNAIFSPTGGSVGIGFAIPAETAAPIVQKLIKGEAIERGYLGVRIQPLNDDLADSLGLDRNKGEFIQSVEPGGAADKAGIKAGDVVVRVGGKEVTKEQTLSYLVANTEPGSRVPVDVIRNGRKMTLNATVAKRPSDDELQQSFNSDDDQQNADPFNNPPKQQEQGYIEKSIGLSVTPLTPQIARQLGASDSVKGLVIVAVDPNSDAGQKGFSRGFILLQANGQDVNTQADLENAIRAAKTDGRSAILLRVQPRGQPSAFVPVRIR</sequence>
<dbReference type="Gene3D" id="2.40.10.120">
    <property type="match status" value="1"/>
</dbReference>
<dbReference type="RefSeq" id="WP_245828900.1">
    <property type="nucleotide sequence ID" value="NZ_FVZE01000002.1"/>
</dbReference>
<evidence type="ECO:0000256" key="15">
    <source>
        <dbReference type="PIRSR" id="PIRSR611782-2"/>
    </source>
</evidence>
<organism evidence="18 19">
    <name type="scientific">Novosphingobium mathurense</name>
    <dbReference type="NCBI Taxonomy" id="428990"/>
    <lineage>
        <taxon>Bacteria</taxon>
        <taxon>Pseudomonadati</taxon>
        <taxon>Pseudomonadota</taxon>
        <taxon>Alphaproteobacteria</taxon>
        <taxon>Sphingomonadales</taxon>
        <taxon>Sphingomonadaceae</taxon>
        <taxon>Novosphingobium</taxon>
    </lineage>
</organism>
<evidence type="ECO:0000256" key="2">
    <source>
        <dbReference type="ARBA" id="ARBA00004418"/>
    </source>
</evidence>
<dbReference type="Pfam" id="PF13180">
    <property type="entry name" value="PDZ_2"/>
    <property type="match status" value="1"/>
</dbReference>
<dbReference type="AlphaFoldDB" id="A0A1U6HJC1"/>
<dbReference type="InterPro" id="IPR009003">
    <property type="entry name" value="Peptidase_S1_PA"/>
</dbReference>
<evidence type="ECO:0000256" key="5">
    <source>
        <dbReference type="ARBA" id="ARBA00013958"/>
    </source>
</evidence>
<protein>
    <recommendedName>
        <fullName evidence="5">Probable periplasmic serine endoprotease DegP-like</fullName>
        <ecNumber evidence="4">3.4.21.107</ecNumber>
    </recommendedName>
    <alternativeName>
        <fullName evidence="13">Protease Do</fullName>
    </alternativeName>
</protein>
<evidence type="ECO:0000256" key="7">
    <source>
        <dbReference type="ARBA" id="ARBA00022729"/>
    </source>
</evidence>
<dbReference type="InterPro" id="IPR001940">
    <property type="entry name" value="Peptidase_S1C"/>
</dbReference>
<comment type="similarity">
    <text evidence="3">Belongs to the peptidase S1C family.</text>
</comment>
<keyword evidence="6 18" id="KW-0645">Protease</keyword>
<name>A0A1U6HJC1_9SPHN</name>
<dbReference type="EMBL" id="FVZE01000002">
    <property type="protein sequence ID" value="SLJ95843.1"/>
    <property type="molecule type" value="Genomic_DNA"/>
</dbReference>
<evidence type="ECO:0000256" key="16">
    <source>
        <dbReference type="SAM" id="MobiDB-lite"/>
    </source>
</evidence>
<feature type="active site" description="Charge relay system" evidence="14">
    <location>
        <position position="174"/>
    </location>
</feature>
<comment type="subcellular location">
    <subcellularLocation>
        <location evidence="2">Periplasm</location>
    </subcellularLocation>
</comment>
<feature type="active site" description="Charge relay system" evidence="14">
    <location>
        <position position="139"/>
    </location>
</feature>
<dbReference type="PRINTS" id="PR00834">
    <property type="entry name" value="PROTEASES2C"/>
</dbReference>
<dbReference type="PANTHER" id="PTHR22939">
    <property type="entry name" value="SERINE PROTEASE FAMILY S1C HTRA-RELATED"/>
    <property type="match status" value="1"/>
</dbReference>
<evidence type="ECO:0000256" key="12">
    <source>
        <dbReference type="ARBA" id="ARBA00023016"/>
    </source>
</evidence>
<keyword evidence="11" id="KW-0720">Serine protease</keyword>
<keyword evidence="7" id="KW-0732">Signal</keyword>
<evidence type="ECO:0000313" key="18">
    <source>
        <dbReference type="EMBL" id="SLJ95843.1"/>
    </source>
</evidence>
<feature type="binding site" evidence="15">
    <location>
        <position position="139"/>
    </location>
    <ligand>
        <name>substrate</name>
    </ligand>
</feature>
<keyword evidence="10" id="KW-0378">Hydrolase</keyword>
<evidence type="ECO:0000256" key="10">
    <source>
        <dbReference type="ARBA" id="ARBA00022801"/>
    </source>
</evidence>
<dbReference type="NCBIfam" id="TIGR02037">
    <property type="entry name" value="degP_htrA_DO"/>
    <property type="match status" value="1"/>
</dbReference>
<dbReference type="CDD" id="cd10839">
    <property type="entry name" value="cpPDZ1_DegP-like"/>
    <property type="match status" value="1"/>
</dbReference>
<dbReference type="GO" id="GO:0004252">
    <property type="term" value="F:serine-type endopeptidase activity"/>
    <property type="evidence" value="ECO:0007669"/>
    <property type="project" value="InterPro"/>
</dbReference>
<evidence type="ECO:0000256" key="9">
    <source>
        <dbReference type="ARBA" id="ARBA00022764"/>
    </source>
</evidence>
<dbReference type="InterPro" id="IPR011782">
    <property type="entry name" value="Pept_S1C_Do"/>
</dbReference>
<proteinExistence type="inferred from homology"/>
<evidence type="ECO:0000256" key="4">
    <source>
        <dbReference type="ARBA" id="ARBA00013035"/>
    </source>
</evidence>
<dbReference type="Pfam" id="PF13365">
    <property type="entry name" value="Trypsin_2"/>
    <property type="match status" value="1"/>
</dbReference>
<dbReference type="GO" id="GO:0006508">
    <property type="term" value="P:proteolysis"/>
    <property type="evidence" value="ECO:0007669"/>
    <property type="project" value="UniProtKB-KW"/>
</dbReference>
<feature type="binding site" evidence="15">
    <location>
        <begin position="247"/>
        <end position="249"/>
    </location>
    <ligand>
        <name>substrate</name>
    </ligand>
</feature>
<evidence type="ECO:0000256" key="6">
    <source>
        <dbReference type="ARBA" id="ARBA00022670"/>
    </source>
</evidence>
<evidence type="ECO:0000256" key="13">
    <source>
        <dbReference type="ARBA" id="ARBA00032850"/>
    </source>
</evidence>
<dbReference type="SUPFAM" id="SSF50156">
    <property type="entry name" value="PDZ domain-like"/>
    <property type="match status" value="2"/>
</dbReference>
<accession>A0A1U6HJC1</accession>
<evidence type="ECO:0000256" key="1">
    <source>
        <dbReference type="ARBA" id="ARBA00001772"/>
    </source>
</evidence>
<dbReference type="PROSITE" id="PS50106">
    <property type="entry name" value="PDZ"/>
    <property type="match status" value="1"/>
</dbReference>
<dbReference type="Proteomes" id="UP000190989">
    <property type="component" value="Unassembled WGS sequence"/>
</dbReference>
<feature type="active site" description="Charge relay system" evidence="14">
    <location>
        <position position="249"/>
    </location>
</feature>
<gene>
    <name evidence="18" type="ORF">SAMN06295987_102557</name>
</gene>
<dbReference type="SMART" id="SM00228">
    <property type="entry name" value="PDZ"/>
    <property type="match status" value="2"/>
</dbReference>
<keyword evidence="8" id="KW-0677">Repeat</keyword>
<evidence type="ECO:0000256" key="11">
    <source>
        <dbReference type="ARBA" id="ARBA00022825"/>
    </source>
</evidence>
<feature type="region of interest" description="Disordered" evidence="16">
    <location>
        <begin position="393"/>
        <end position="425"/>
    </location>
</feature>
<keyword evidence="9" id="KW-0574">Periplasm</keyword>
<evidence type="ECO:0000313" key="19">
    <source>
        <dbReference type="Proteomes" id="UP000190989"/>
    </source>
</evidence>
<dbReference type="InterPro" id="IPR036034">
    <property type="entry name" value="PDZ_sf"/>
</dbReference>